<evidence type="ECO:0000313" key="14">
    <source>
        <dbReference type="EMBL" id="KAA0720780.1"/>
    </source>
</evidence>
<evidence type="ECO:0000256" key="5">
    <source>
        <dbReference type="ARBA" id="ARBA00022771"/>
    </source>
</evidence>
<dbReference type="PANTHER" id="PTHR21020:SF0">
    <property type="entry name" value="ZINC FINGER PROTEIN 800"/>
    <property type="match status" value="1"/>
</dbReference>
<evidence type="ECO:0000256" key="7">
    <source>
        <dbReference type="ARBA" id="ARBA00023015"/>
    </source>
</evidence>
<dbReference type="PROSITE" id="PS00028">
    <property type="entry name" value="ZINC_FINGER_C2H2_1"/>
    <property type="match status" value="2"/>
</dbReference>
<dbReference type="InterPro" id="IPR036236">
    <property type="entry name" value="Znf_C2H2_sf"/>
</dbReference>
<evidence type="ECO:0000313" key="15">
    <source>
        <dbReference type="Proteomes" id="UP000324632"/>
    </source>
</evidence>
<dbReference type="GO" id="GO:0008270">
    <property type="term" value="F:zinc ion binding"/>
    <property type="evidence" value="ECO:0007669"/>
    <property type="project" value="UniProtKB-KW"/>
</dbReference>
<feature type="region of interest" description="Disordered" evidence="12">
    <location>
        <begin position="429"/>
        <end position="456"/>
    </location>
</feature>
<evidence type="ECO:0000256" key="8">
    <source>
        <dbReference type="ARBA" id="ARBA00023125"/>
    </source>
</evidence>
<dbReference type="AlphaFoldDB" id="A0A5A9PFE7"/>
<dbReference type="GO" id="GO:0005634">
    <property type="term" value="C:nucleus"/>
    <property type="evidence" value="ECO:0007669"/>
    <property type="project" value="UniProtKB-SubCell"/>
</dbReference>
<dbReference type="PROSITE" id="PS50157">
    <property type="entry name" value="ZINC_FINGER_C2H2_2"/>
    <property type="match status" value="2"/>
</dbReference>
<keyword evidence="5 11" id="KW-0863">Zinc-finger</keyword>
<evidence type="ECO:0000256" key="9">
    <source>
        <dbReference type="ARBA" id="ARBA00023163"/>
    </source>
</evidence>
<proteinExistence type="inferred from homology"/>
<feature type="region of interest" description="Disordered" evidence="12">
    <location>
        <begin position="191"/>
        <end position="236"/>
    </location>
</feature>
<dbReference type="InterPro" id="IPR041697">
    <property type="entry name" value="Znf-C2H2_11"/>
</dbReference>
<keyword evidence="6" id="KW-0862">Zinc</keyword>
<dbReference type="InterPro" id="IPR039149">
    <property type="entry name" value="ZNF800"/>
</dbReference>
<dbReference type="Gene3D" id="3.30.160.60">
    <property type="entry name" value="Classic Zinc Finger"/>
    <property type="match status" value="1"/>
</dbReference>
<feature type="region of interest" description="Disordered" evidence="12">
    <location>
        <begin position="270"/>
        <end position="309"/>
    </location>
</feature>
<feature type="domain" description="C2H2-type" evidence="13">
    <location>
        <begin position="322"/>
        <end position="349"/>
    </location>
</feature>
<keyword evidence="7" id="KW-0805">Transcription regulation</keyword>
<comment type="similarity">
    <text evidence="2">Belongs to the krueppel C2H2-type zinc-finger protein family.</text>
</comment>
<reference evidence="14 15" key="1">
    <citation type="journal article" date="2019" name="Mol. Ecol. Resour.">
        <title>Chromosome-level genome assembly of Triplophysa tibetana, a fish adapted to the harsh high-altitude environment of the Tibetan Plateau.</title>
        <authorList>
            <person name="Yang X."/>
            <person name="Liu H."/>
            <person name="Ma Z."/>
            <person name="Zou Y."/>
            <person name="Zou M."/>
            <person name="Mao Y."/>
            <person name="Li X."/>
            <person name="Wang H."/>
            <person name="Chen T."/>
            <person name="Wang W."/>
            <person name="Yang R."/>
        </authorList>
    </citation>
    <scope>NUCLEOTIDE SEQUENCE [LARGE SCALE GENOMIC DNA]</scope>
    <source>
        <strain evidence="14">TTIB1903HZAU</strain>
        <tissue evidence="14">Muscle</tissue>
    </source>
</reference>
<keyword evidence="4" id="KW-0677">Repeat</keyword>
<evidence type="ECO:0000256" key="11">
    <source>
        <dbReference type="PROSITE-ProRule" id="PRU00042"/>
    </source>
</evidence>
<keyword evidence="15" id="KW-1185">Reference proteome</keyword>
<feature type="domain" description="C2H2-type" evidence="13">
    <location>
        <begin position="244"/>
        <end position="267"/>
    </location>
</feature>
<sequence length="500" mass="57088">MEEHMFDVCATPANEKSCQTDDLMAEAVVPGPDLASKTLVNSTEMGDPPLLQRPLQTSKSGIEQIIECFRTGTAELKHILLKEVDTIFECKLCLSLFRGLPNLIKHKEIYCFSRLSQPDDSSGDGEKSIKELLEAIYPRSEKQEYFMRLEPIAGNQNAVYQYVSTEEDFPSSSQSPERTNTDDLSHLHLHEPKTEMKEGEDHCVEEEERASVNKDDEDDVGSVERQVSSEDRTEEADVSDSSSCRCRLCNRTYKVRGRLQRHLRIVHKIITSSEPTSNNKKANGKFPESPDANTSDSQKSPREENKVPWKPTFSAGFDLKTRFCKLCRRTFSSEQNLAKHIELHTDNGSDFFVKFYCCPLCSYRTRRKRDVVRHLSDFHKKNSAYLSRISQSLESSAIKTPAKDVLNKKKAKMQRHQEVKLHSSPYLTRRNHNAPRKMNSADKGRSGVKVKRESGEGKVMQPLSVCDVCGEGFRKQRHLDLHTLSDNRLDLVERWKDGQL</sequence>
<protein>
    <submittedName>
        <fullName evidence="14">Zinc finger protein 800</fullName>
    </submittedName>
</protein>
<keyword evidence="10" id="KW-0539">Nucleus</keyword>
<evidence type="ECO:0000256" key="10">
    <source>
        <dbReference type="ARBA" id="ARBA00023242"/>
    </source>
</evidence>
<gene>
    <name evidence="14" type="ORF">E1301_Tti011467</name>
</gene>
<dbReference type="SUPFAM" id="SSF57667">
    <property type="entry name" value="beta-beta-alpha zinc fingers"/>
    <property type="match status" value="1"/>
</dbReference>
<feature type="compositionally biased region" description="Polar residues" evidence="12">
    <location>
        <begin position="270"/>
        <end position="281"/>
    </location>
</feature>
<evidence type="ECO:0000256" key="6">
    <source>
        <dbReference type="ARBA" id="ARBA00022833"/>
    </source>
</evidence>
<comment type="subcellular location">
    <subcellularLocation>
        <location evidence="1">Nucleus</location>
    </subcellularLocation>
</comment>
<organism evidence="14 15">
    <name type="scientific">Triplophysa tibetana</name>
    <dbReference type="NCBI Taxonomy" id="1572043"/>
    <lineage>
        <taxon>Eukaryota</taxon>
        <taxon>Metazoa</taxon>
        <taxon>Chordata</taxon>
        <taxon>Craniata</taxon>
        <taxon>Vertebrata</taxon>
        <taxon>Euteleostomi</taxon>
        <taxon>Actinopterygii</taxon>
        <taxon>Neopterygii</taxon>
        <taxon>Teleostei</taxon>
        <taxon>Ostariophysi</taxon>
        <taxon>Cypriniformes</taxon>
        <taxon>Nemacheilidae</taxon>
        <taxon>Triplophysa</taxon>
    </lineage>
</organism>
<evidence type="ECO:0000256" key="3">
    <source>
        <dbReference type="ARBA" id="ARBA00022723"/>
    </source>
</evidence>
<dbReference type="PANTHER" id="PTHR21020">
    <property type="entry name" value="ZINC FINGER PROTEIN 800"/>
    <property type="match status" value="1"/>
</dbReference>
<keyword evidence="3" id="KW-0479">Metal-binding</keyword>
<comment type="caution">
    <text evidence="14">The sequence shown here is derived from an EMBL/GenBank/DDBJ whole genome shotgun (WGS) entry which is preliminary data.</text>
</comment>
<evidence type="ECO:0000256" key="4">
    <source>
        <dbReference type="ARBA" id="ARBA00022737"/>
    </source>
</evidence>
<dbReference type="SMART" id="SM00355">
    <property type="entry name" value="ZnF_C2H2"/>
    <property type="match status" value="5"/>
</dbReference>
<dbReference type="EMBL" id="SOYY01000005">
    <property type="protein sequence ID" value="KAA0720780.1"/>
    <property type="molecule type" value="Genomic_DNA"/>
</dbReference>
<keyword evidence="8" id="KW-0238">DNA-binding</keyword>
<dbReference type="GO" id="GO:0003677">
    <property type="term" value="F:DNA binding"/>
    <property type="evidence" value="ECO:0007669"/>
    <property type="project" value="UniProtKB-KW"/>
</dbReference>
<feature type="compositionally biased region" description="Basic and acidic residues" evidence="12">
    <location>
        <begin position="191"/>
        <end position="202"/>
    </location>
</feature>
<accession>A0A5A9PFE7</accession>
<dbReference type="Proteomes" id="UP000324632">
    <property type="component" value="Chromosome 5"/>
</dbReference>
<evidence type="ECO:0000256" key="1">
    <source>
        <dbReference type="ARBA" id="ARBA00004123"/>
    </source>
</evidence>
<keyword evidence="9" id="KW-0804">Transcription</keyword>
<name>A0A5A9PFE7_9TELE</name>
<evidence type="ECO:0000259" key="13">
    <source>
        <dbReference type="PROSITE" id="PS50157"/>
    </source>
</evidence>
<evidence type="ECO:0000256" key="2">
    <source>
        <dbReference type="ARBA" id="ARBA00006991"/>
    </source>
</evidence>
<dbReference type="Pfam" id="PF16622">
    <property type="entry name" value="zf-C2H2_11"/>
    <property type="match status" value="1"/>
</dbReference>
<feature type="compositionally biased region" description="Basic and acidic residues" evidence="12">
    <location>
        <begin position="439"/>
        <end position="456"/>
    </location>
</feature>
<dbReference type="Pfam" id="PF12874">
    <property type="entry name" value="zf-met"/>
    <property type="match status" value="1"/>
</dbReference>
<evidence type="ECO:0000256" key="12">
    <source>
        <dbReference type="SAM" id="MobiDB-lite"/>
    </source>
</evidence>
<dbReference type="InterPro" id="IPR013087">
    <property type="entry name" value="Znf_C2H2_type"/>
</dbReference>